<reference evidence="8 9" key="1">
    <citation type="journal article" date="2018" name="Evol. Lett.">
        <title>Horizontal gene cluster transfer increased hallucinogenic mushroom diversity.</title>
        <authorList>
            <person name="Reynolds H.T."/>
            <person name="Vijayakumar V."/>
            <person name="Gluck-Thaler E."/>
            <person name="Korotkin H.B."/>
            <person name="Matheny P.B."/>
            <person name="Slot J.C."/>
        </authorList>
    </citation>
    <scope>NUCLEOTIDE SEQUENCE [LARGE SCALE GENOMIC DNA]</scope>
    <source>
        <strain evidence="8 9">SRW20</strain>
    </source>
</reference>
<evidence type="ECO:0000256" key="6">
    <source>
        <dbReference type="SAM" id="MobiDB-lite"/>
    </source>
</evidence>
<comment type="cofactor">
    <cofactor evidence="1">
        <name>Fe(2+)</name>
        <dbReference type="ChEBI" id="CHEBI:29033"/>
    </cofactor>
</comment>
<feature type="compositionally biased region" description="Polar residues" evidence="6">
    <location>
        <begin position="218"/>
        <end position="232"/>
    </location>
</feature>
<feature type="domain" description="Fe2OG dioxygenase" evidence="7">
    <location>
        <begin position="357"/>
        <end position="458"/>
    </location>
</feature>
<evidence type="ECO:0000256" key="1">
    <source>
        <dbReference type="ARBA" id="ARBA00001954"/>
    </source>
</evidence>
<dbReference type="Gene3D" id="3.60.130.30">
    <property type="match status" value="1"/>
</dbReference>
<evidence type="ECO:0000259" key="7">
    <source>
        <dbReference type="PROSITE" id="PS51471"/>
    </source>
</evidence>
<dbReference type="AlphaFoldDB" id="A0A409WKY6"/>
<evidence type="ECO:0000313" key="8">
    <source>
        <dbReference type="EMBL" id="PPQ79185.1"/>
    </source>
</evidence>
<dbReference type="Pfam" id="PF12851">
    <property type="entry name" value="Tet_JBP"/>
    <property type="match status" value="1"/>
</dbReference>
<comment type="caution">
    <text evidence="8">The sequence shown here is derived from an EMBL/GenBank/DDBJ whole genome shotgun (WGS) entry which is preliminary data.</text>
</comment>
<evidence type="ECO:0000256" key="3">
    <source>
        <dbReference type="ARBA" id="ARBA00022964"/>
    </source>
</evidence>
<keyword evidence="2" id="KW-0479">Metal-binding</keyword>
<dbReference type="GO" id="GO:0046872">
    <property type="term" value="F:metal ion binding"/>
    <property type="evidence" value="ECO:0007669"/>
    <property type="project" value="UniProtKB-KW"/>
</dbReference>
<evidence type="ECO:0000313" key="9">
    <source>
        <dbReference type="Proteomes" id="UP000284706"/>
    </source>
</evidence>
<dbReference type="InterPro" id="IPR024779">
    <property type="entry name" value="2OGFeDO_JBP1/TET_oxygenase_dom"/>
</dbReference>
<organism evidence="8 9">
    <name type="scientific">Gymnopilus dilepis</name>
    <dbReference type="NCBI Taxonomy" id="231916"/>
    <lineage>
        <taxon>Eukaryota</taxon>
        <taxon>Fungi</taxon>
        <taxon>Dikarya</taxon>
        <taxon>Basidiomycota</taxon>
        <taxon>Agaricomycotina</taxon>
        <taxon>Agaricomycetes</taxon>
        <taxon>Agaricomycetidae</taxon>
        <taxon>Agaricales</taxon>
        <taxon>Agaricineae</taxon>
        <taxon>Hymenogastraceae</taxon>
        <taxon>Gymnopilus</taxon>
    </lineage>
</organism>
<evidence type="ECO:0000256" key="5">
    <source>
        <dbReference type="ARBA" id="ARBA00023004"/>
    </source>
</evidence>
<evidence type="ECO:0000256" key="2">
    <source>
        <dbReference type="ARBA" id="ARBA00022723"/>
    </source>
</evidence>
<keyword evidence="9" id="KW-1185">Reference proteome</keyword>
<keyword evidence="4" id="KW-0560">Oxidoreductase</keyword>
<dbReference type="GO" id="GO:0051213">
    <property type="term" value="F:dioxygenase activity"/>
    <property type="evidence" value="ECO:0007669"/>
    <property type="project" value="UniProtKB-KW"/>
</dbReference>
<keyword evidence="5" id="KW-0408">Iron</keyword>
<evidence type="ECO:0000256" key="4">
    <source>
        <dbReference type="ARBA" id="ARBA00023002"/>
    </source>
</evidence>
<dbReference type="InParanoid" id="A0A409WKY6"/>
<dbReference type="PROSITE" id="PS51471">
    <property type="entry name" value="FE2OG_OXY"/>
    <property type="match status" value="1"/>
</dbReference>
<dbReference type="OrthoDB" id="3200752at2759"/>
<sequence length="542" mass="61559">MLNVSPSLLGEFLQRILAFTEGNRFDIQSPTIDSELLFDCHQLVLVIKEAYDTPIQLEWSAEDYIQAQKKKKVGDMSNFPRYRNTKPNEFIVFRRPCTIVDRDGRILVWYLPDQRQVRQTIIESERYLPRTSQARFFQIFKHIEDQLKHGTTSNETCGSASNVPNIIAENAIAEKPIAESTIAENSSGRANADIFHNGNCEPYVDSTEASSESRETTPGRQANTVEAQTSPNKKWGSLDPSLRPQMTDRVAKPVRKKANKAKVTNSDSGKSRRMCGFYIPPNSRILAGELHLSASWRAIGQPDLASSPYLKLPGGLSLLKLGNDSFAWAASVLWLLHPRLARRGGEVMERIRQMSIDLDPVKNMGEAQAWWPTPFTSMGFISNKESFPHRDPRGVPEFFDLLLTLGSYTGGRFYLSDLGIAFQYDPGTIIANSGKVLKHEVPRVNGDRVCYAQYFHKLVLETHAKNSSLRHQDYNTWMTRSSFNEIRQNGDMYDVAEHLDFKQSRIEDVEESRYFDQEMDMEVYASADTAEFDELDAEGEDE</sequence>
<dbReference type="EMBL" id="NHYE01005017">
    <property type="protein sequence ID" value="PPQ79185.1"/>
    <property type="molecule type" value="Genomic_DNA"/>
</dbReference>
<name>A0A409WKY6_9AGAR</name>
<gene>
    <name evidence="8" type="ORF">CVT26_000457</name>
</gene>
<protein>
    <recommendedName>
        <fullName evidence="7">Fe2OG dioxygenase domain-containing protein</fullName>
    </recommendedName>
</protein>
<dbReference type="InterPro" id="IPR005123">
    <property type="entry name" value="Oxoglu/Fe-dep_dioxygenase_dom"/>
</dbReference>
<feature type="region of interest" description="Disordered" evidence="6">
    <location>
        <begin position="199"/>
        <end position="270"/>
    </location>
</feature>
<accession>A0A409WKY6</accession>
<keyword evidence="3" id="KW-0223">Dioxygenase</keyword>
<dbReference type="Proteomes" id="UP000284706">
    <property type="component" value="Unassembled WGS sequence"/>
</dbReference>
<proteinExistence type="predicted"/>